<dbReference type="PANTHER" id="PTHR40633">
    <property type="entry name" value="MATRIX PROTEIN, PUTATIVE (AFU_ORTHOLOGUE AFUA_8G05410)-RELATED"/>
    <property type="match status" value="1"/>
</dbReference>
<evidence type="ECO:0000256" key="3">
    <source>
        <dbReference type="SAM" id="Phobius"/>
    </source>
</evidence>
<feature type="domain" description="Yeast cell wall synthesis Kre9/Knh1-like N-terminal" evidence="5">
    <location>
        <begin position="30"/>
        <end position="116"/>
    </location>
</feature>
<dbReference type="Proteomes" id="UP001373714">
    <property type="component" value="Unassembled WGS sequence"/>
</dbReference>
<evidence type="ECO:0000256" key="1">
    <source>
        <dbReference type="ARBA" id="ARBA00022729"/>
    </source>
</evidence>
<name>A0AAV9ULM3_9PEZI</name>
<dbReference type="AlphaFoldDB" id="A0AAV9ULM3"/>
<organism evidence="6 7">
    <name type="scientific">Orbilia blumenaviensis</name>
    <dbReference type="NCBI Taxonomy" id="1796055"/>
    <lineage>
        <taxon>Eukaryota</taxon>
        <taxon>Fungi</taxon>
        <taxon>Dikarya</taxon>
        <taxon>Ascomycota</taxon>
        <taxon>Pezizomycotina</taxon>
        <taxon>Orbiliomycetes</taxon>
        <taxon>Orbiliales</taxon>
        <taxon>Orbiliaceae</taxon>
        <taxon>Orbilia</taxon>
    </lineage>
</organism>
<feature type="transmembrane region" description="Helical" evidence="3">
    <location>
        <begin position="234"/>
        <end position="255"/>
    </location>
</feature>
<protein>
    <recommendedName>
        <fullName evidence="5">Yeast cell wall synthesis Kre9/Knh1-like N-terminal domain-containing protein</fullName>
    </recommendedName>
</protein>
<keyword evidence="7" id="KW-1185">Reference proteome</keyword>
<feature type="region of interest" description="Disordered" evidence="2">
    <location>
        <begin position="129"/>
        <end position="230"/>
    </location>
</feature>
<keyword evidence="3" id="KW-0472">Membrane</keyword>
<evidence type="ECO:0000313" key="6">
    <source>
        <dbReference type="EMBL" id="KAK6342089.1"/>
    </source>
</evidence>
<dbReference type="Pfam" id="PF10342">
    <property type="entry name" value="Kre9_KNH"/>
    <property type="match status" value="1"/>
</dbReference>
<evidence type="ECO:0000256" key="4">
    <source>
        <dbReference type="SAM" id="SignalP"/>
    </source>
</evidence>
<gene>
    <name evidence="6" type="ORF">TWF730_001568</name>
</gene>
<feature type="chain" id="PRO_5043451896" description="Yeast cell wall synthesis Kre9/Knh1-like N-terminal domain-containing protein" evidence="4">
    <location>
        <begin position="20"/>
        <end position="256"/>
    </location>
</feature>
<accession>A0AAV9ULM3</accession>
<sequence length="256" mass="26569">MQFRNLFTLLLSAMPLALATDLNNNAITDPIAGDVITAGKPYSIKWTNIKGDSVTLDLVDGPANQVRPIVRIAGGISNSGVYTWSVPDDIPPSETYAIRITYNNNPADYNYSDRFTFENEAVVSSAAVSSSAETSSASASTTTDSASSSKTESEASATTTESESESASSTVASTESETTSSAASSETESVTSSATETTVNTRASSTTVSRATRTSPAVETDMAPVDQPSSASRFVTGQSLIAAIAGMMIGGVFILY</sequence>
<proteinExistence type="predicted"/>
<dbReference type="PANTHER" id="PTHR40633:SF1">
    <property type="entry name" value="GPI ANCHORED SERINE-THREONINE RICH PROTEIN (AFU_ORTHOLOGUE AFUA_1G03630)"/>
    <property type="match status" value="1"/>
</dbReference>
<comment type="caution">
    <text evidence="6">The sequence shown here is derived from an EMBL/GenBank/DDBJ whole genome shotgun (WGS) entry which is preliminary data.</text>
</comment>
<dbReference type="EMBL" id="JAVHNS010000010">
    <property type="protein sequence ID" value="KAK6342089.1"/>
    <property type="molecule type" value="Genomic_DNA"/>
</dbReference>
<keyword evidence="3" id="KW-0812">Transmembrane</keyword>
<evidence type="ECO:0000256" key="2">
    <source>
        <dbReference type="SAM" id="MobiDB-lite"/>
    </source>
</evidence>
<feature type="compositionally biased region" description="Low complexity" evidence="2">
    <location>
        <begin position="129"/>
        <end position="215"/>
    </location>
</feature>
<evidence type="ECO:0000259" key="5">
    <source>
        <dbReference type="Pfam" id="PF10342"/>
    </source>
</evidence>
<dbReference type="InterPro" id="IPR052982">
    <property type="entry name" value="SRP1/TIP1-like"/>
</dbReference>
<keyword evidence="3" id="KW-1133">Transmembrane helix</keyword>
<feature type="signal peptide" evidence="4">
    <location>
        <begin position="1"/>
        <end position="19"/>
    </location>
</feature>
<dbReference type="InterPro" id="IPR018466">
    <property type="entry name" value="Kre9/Knh1-like_N"/>
</dbReference>
<evidence type="ECO:0000313" key="7">
    <source>
        <dbReference type="Proteomes" id="UP001373714"/>
    </source>
</evidence>
<keyword evidence="1 4" id="KW-0732">Signal</keyword>
<reference evidence="6 7" key="1">
    <citation type="submission" date="2019-10" db="EMBL/GenBank/DDBJ databases">
        <authorList>
            <person name="Palmer J.M."/>
        </authorList>
    </citation>
    <scope>NUCLEOTIDE SEQUENCE [LARGE SCALE GENOMIC DNA]</scope>
    <source>
        <strain evidence="6 7">TWF730</strain>
    </source>
</reference>